<keyword evidence="1" id="KW-0143">Chaperone</keyword>
<dbReference type="Gene3D" id="1.10.287.110">
    <property type="entry name" value="DnaJ domain"/>
    <property type="match status" value="1"/>
</dbReference>
<keyword evidence="2" id="KW-0812">Transmembrane</keyword>
<keyword evidence="2" id="KW-0472">Membrane</keyword>
<evidence type="ECO:0000313" key="5">
    <source>
        <dbReference type="Proteomes" id="UP000294887"/>
    </source>
</evidence>
<dbReference type="CDD" id="cd07316">
    <property type="entry name" value="terB_like_DjlA"/>
    <property type="match status" value="1"/>
</dbReference>
<dbReference type="SMART" id="SM00271">
    <property type="entry name" value="DnaJ"/>
    <property type="match status" value="1"/>
</dbReference>
<dbReference type="Proteomes" id="UP000294887">
    <property type="component" value="Unassembled WGS sequence"/>
</dbReference>
<comment type="caution">
    <text evidence="4">The sequence shown here is derived from an EMBL/GenBank/DDBJ whole genome shotgun (WGS) entry which is preliminary data.</text>
</comment>
<dbReference type="InterPro" id="IPR001623">
    <property type="entry name" value="DnaJ_domain"/>
</dbReference>
<dbReference type="PRINTS" id="PR00625">
    <property type="entry name" value="JDOMAIN"/>
</dbReference>
<organism evidence="4 5">
    <name type="scientific">Cocleimonas flava</name>
    <dbReference type="NCBI Taxonomy" id="634765"/>
    <lineage>
        <taxon>Bacteria</taxon>
        <taxon>Pseudomonadati</taxon>
        <taxon>Pseudomonadota</taxon>
        <taxon>Gammaproteobacteria</taxon>
        <taxon>Thiotrichales</taxon>
        <taxon>Thiotrichaceae</taxon>
        <taxon>Cocleimonas</taxon>
    </lineage>
</organism>
<dbReference type="SUPFAM" id="SSF46565">
    <property type="entry name" value="Chaperone J-domain"/>
    <property type="match status" value="1"/>
</dbReference>
<evidence type="ECO:0000256" key="2">
    <source>
        <dbReference type="SAM" id="Phobius"/>
    </source>
</evidence>
<dbReference type="InterPro" id="IPR029024">
    <property type="entry name" value="TerB-like"/>
</dbReference>
<dbReference type="PANTHER" id="PTHR24074">
    <property type="entry name" value="CO-CHAPERONE PROTEIN DJLA"/>
    <property type="match status" value="1"/>
</dbReference>
<keyword evidence="2" id="KW-1133">Transmembrane helix</keyword>
<dbReference type="Pfam" id="PF05099">
    <property type="entry name" value="TerB"/>
    <property type="match status" value="1"/>
</dbReference>
<dbReference type="AlphaFoldDB" id="A0A4R1F167"/>
<dbReference type="OrthoDB" id="9782583at2"/>
<dbReference type="SUPFAM" id="SSF158682">
    <property type="entry name" value="TerB-like"/>
    <property type="match status" value="1"/>
</dbReference>
<dbReference type="Pfam" id="PF00226">
    <property type="entry name" value="DnaJ"/>
    <property type="match status" value="1"/>
</dbReference>
<feature type="transmembrane region" description="Helical" evidence="2">
    <location>
        <begin position="6"/>
        <end position="34"/>
    </location>
</feature>
<dbReference type="PROSITE" id="PS50076">
    <property type="entry name" value="DNAJ_2"/>
    <property type="match status" value="1"/>
</dbReference>
<sequence>MKFIKYITAVLFYFVFDSFFMAFIGLLVGGFISFKLSGGLIGQLSGFGNVGGITGIKTNKQAAFFKTVFTLMGKLAKADGRVSEEEIAHVETFMKQLNMSAENRKRAINHFQEGAKLDFNIAPLIQEFNRVNANSPNMKQMVMVYLIRVAIADGKLDQAETELLRSIAQQFGYSPQAFEQLMAMIHGQDQFSGGQYQHSGQSSGAGGYTSVNAISAAYQALGVSEDNTDAEIKKAYRRLVREYHPDKLMGQGLPEEMIKEATERSQEIQTAYDTIKKSRGMK</sequence>
<gene>
    <name evidence="4" type="ORF">EV695_3215</name>
</gene>
<dbReference type="EMBL" id="SMFQ01000004">
    <property type="protein sequence ID" value="TCJ85248.1"/>
    <property type="molecule type" value="Genomic_DNA"/>
</dbReference>
<dbReference type="CDD" id="cd06257">
    <property type="entry name" value="DnaJ"/>
    <property type="match status" value="1"/>
</dbReference>
<dbReference type="InterPro" id="IPR050817">
    <property type="entry name" value="DjlA_DnaK_co-chaperone"/>
</dbReference>
<evidence type="ECO:0000259" key="3">
    <source>
        <dbReference type="PROSITE" id="PS50076"/>
    </source>
</evidence>
<dbReference type="InterPro" id="IPR007791">
    <property type="entry name" value="DjlA_N"/>
</dbReference>
<dbReference type="RefSeq" id="WP_131906949.1">
    <property type="nucleotide sequence ID" value="NZ_BAAAFU010000001.1"/>
</dbReference>
<proteinExistence type="predicted"/>
<dbReference type="Gene3D" id="1.10.3680.10">
    <property type="entry name" value="TerB-like"/>
    <property type="match status" value="1"/>
</dbReference>
<feature type="domain" description="J" evidence="3">
    <location>
        <begin position="216"/>
        <end position="282"/>
    </location>
</feature>
<evidence type="ECO:0000256" key="1">
    <source>
        <dbReference type="ARBA" id="ARBA00023186"/>
    </source>
</evidence>
<dbReference type="InterPro" id="IPR036869">
    <property type="entry name" value="J_dom_sf"/>
</dbReference>
<evidence type="ECO:0000313" key="4">
    <source>
        <dbReference type="EMBL" id="TCJ85248.1"/>
    </source>
</evidence>
<name>A0A4R1F167_9GAMM</name>
<dbReference type="NCBIfam" id="NF006948">
    <property type="entry name" value="PRK09430.1"/>
    <property type="match status" value="1"/>
</dbReference>
<protein>
    <submittedName>
        <fullName evidence="4">DnaJ like chaperone protein</fullName>
    </submittedName>
</protein>
<reference evidence="4 5" key="1">
    <citation type="submission" date="2019-03" db="EMBL/GenBank/DDBJ databases">
        <title>Genomic Encyclopedia of Type Strains, Phase IV (KMG-IV): sequencing the most valuable type-strain genomes for metagenomic binning, comparative biology and taxonomic classification.</title>
        <authorList>
            <person name="Goeker M."/>
        </authorList>
    </citation>
    <scope>NUCLEOTIDE SEQUENCE [LARGE SCALE GENOMIC DNA]</scope>
    <source>
        <strain evidence="4 5">DSM 24830</strain>
    </source>
</reference>
<accession>A0A4R1F167</accession>
<keyword evidence="5" id="KW-1185">Reference proteome</keyword>